<evidence type="ECO:0000256" key="1">
    <source>
        <dbReference type="ARBA" id="ARBA00008898"/>
    </source>
</evidence>
<comment type="similarity">
    <text evidence="1">Belongs to the non-flavoprotein flavin reductase family.</text>
</comment>
<dbReference type="InterPro" id="IPR002563">
    <property type="entry name" value="Flavin_Rdtase-like_dom"/>
</dbReference>
<dbReference type="InterPro" id="IPR012349">
    <property type="entry name" value="Split_barrel_FMN-bd"/>
</dbReference>
<dbReference type="SUPFAM" id="SSF50475">
    <property type="entry name" value="FMN-binding split barrel"/>
    <property type="match status" value="1"/>
</dbReference>
<proteinExistence type="inferred from homology"/>
<feature type="domain" description="Flavin reductase like" evidence="3">
    <location>
        <begin position="22"/>
        <end position="169"/>
    </location>
</feature>
<sequence>MPPSPAPDVPPHGAPETFRHVLSHVPTRVVVVTGVGDDGTKAGMVIGSFTSISLNPQLVGFYPTHTSTSWPPIREAGRFVVNVLAQGQDDVARRFSRTGGDTFEGVEVAAAPHSGAPILRHGIVAWIDCELDREIELGDHFLVVGRVVDLDVVTSDDHPMVFSRGAYPVLGS</sequence>
<dbReference type="InterPro" id="IPR050268">
    <property type="entry name" value="NADH-dep_flavin_reductase"/>
</dbReference>
<evidence type="ECO:0000256" key="2">
    <source>
        <dbReference type="ARBA" id="ARBA00023002"/>
    </source>
</evidence>
<dbReference type="GO" id="GO:0042602">
    <property type="term" value="F:riboflavin reductase (NADPH) activity"/>
    <property type="evidence" value="ECO:0007669"/>
    <property type="project" value="TreeGrafter"/>
</dbReference>
<dbReference type="PANTHER" id="PTHR30466:SF11">
    <property type="entry name" value="FLAVIN-DEPENDENT MONOOXYGENASE, REDUCTASE SUBUNIT HSAB"/>
    <property type="match status" value="1"/>
</dbReference>
<reference evidence="4" key="1">
    <citation type="submission" date="2020-05" db="EMBL/GenBank/DDBJ databases">
        <authorList>
            <person name="Chiriac C."/>
            <person name="Salcher M."/>
            <person name="Ghai R."/>
            <person name="Kavagutti S V."/>
        </authorList>
    </citation>
    <scope>NUCLEOTIDE SEQUENCE</scope>
</reference>
<dbReference type="SMART" id="SM00903">
    <property type="entry name" value="Flavin_Reduct"/>
    <property type="match status" value="1"/>
</dbReference>
<organism evidence="4">
    <name type="scientific">freshwater metagenome</name>
    <dbReference type="NCBI Taxonomy" id="449393"/>
    <lineage>
        <taxon>unclassified sequences</taxon>
        <taxon>metagenomes</taxon>
        <taxon>ecological metagenomes</taxon>
    </lineage>
</organism>
<dbReference type="GO" id="GO:0010181">
    <property type="term" value="F:FMN binding"/>
    <property type="evidence" value="ECO:0007669"/>
    <property type="project" value="InterPro"/>
</dbReference>
<evidence type="ECO:0000259" key="3">
    <source>
        <dbReference type="SMART" id="SM00903"/>
    </source>
</evidence>
<dbReference type="Pfam" id="PF01613">
    <property type="entry name" value="Flavin_Reduct"/>
    <property type="match status" value="1"/>
</dbReference>
<dbReference type="AlphaFoldDB" id="A0A6J7I2Q9"/>
<dbReference type="EMBL" id="CAFBMK010000126">
    <property type="protein sequence ID" value="CAB4924917.1"/>
    <property type="molecule type" value="Genomic_DNA"/>
</dbReference>
<evidence type="ECO:0000313" key="4">
    <source>
        <dbReference type="EMBL" id="CAB4924917.1"/>
    </source>
</evidence>
<dbReference type="Gene3D" id="2.30.110.10">
    <property type="entry name" value="Electron Transport, Fmn-binding Protein, Chain A"/>
    <property type="match status" value="1"/>
</dbReference>
<protein>
    <submittedName>
        <fullName evidence="4">Unannotated protein</fullName>
    </submittedName>
</protein>
<dbReference type="PANTHER" id="PTHR30466">
    <property type="entry name" value="FLAVIN REDUCTASE"/>
    <property type="match status" value="1"/>
</dbReference>
<accession>A0A6J7I2Q9</accession>
<name>A0A6J7I2Q9_9ZZZZ</name>
<gene>
    <name evidence="4" type="ORF">UFOPK3564_02049</name>
</gene>
<keyword evidence="2" id="KW-0560">Oxidoreductase</keyword>